<reference evidence="4" key="2">
    <citation type="submission" date="2020-09" db="EMBL/GenBank/DDBJ databases">
        <authorList>
            <person name="Sun Q."/>
            <person name="Ohkuma M."/>
        </authorList>
    </citation>
    <scope>NUCLEOTIDE SEQUENCE</scope>
    <source>
        <strain evidence="4">JCM 31311</strain>
    </source>
</reference>
<dbReference type="InterPro" id="IPR000182">
    <property type="entry name" value="GNAT_dom"/>
</dbReference>
<comment type="caution">
    <text evidence="4">The sequence shown here is derived from an EMBL/GenBank/DDBJ whole genome shotgun (WGS) entry which is preliminary data.</text>
</comment>
<dbReference type="PANTHER" id="PTHR43877">
    <property type="entry name" value="AMINOALKYLPHOSPHONATE N-ACETYLTRANSFERASE-RELATED-RELATED"/>
    <property type="match status" value="1"/>
</dbReference>
<name>A0A918F605_9DEIO</name>
<evidence type="ECO:0000259" key="3">
    <source>
        <dbReference type="PROSITE" id="PS51186"/>
    </source>
</evidence>
<dbReference type="Gene3D" id="3.40.630.30">
    <property type="match status" value="1"/>
</dbReference>
<dbReference type="AlphaFoldDB" id="A0A918F605"/>
<dbReference type="RefSeq" id="WP_189089291.1">
    <property type="nucleotide sequence ID" value="NZ_BMQL01000007.1"/>
</dbReference>
<dbReference type="Proteomes" id="UP000603865">
    <property type="component" value="Unassembled WGS sequence"/>
</dbReference>
<keyword evidence="5" id="KW-1185">Reference proteome</keyword>
<accession>A0A918F605</accession>
<dbReference type="PROSITE" id="PS51186">
    <property type="entry name" value="GNAT"/>
    <property type="match status" value="2"/>
</dbReference>
<reference evidence="4" key="1">
    <citation type="journal article" date="2014" name="Int. J. Syst. Evol. Microbiol.">
        <title>Complete genome sequence of Corynebacterium casei LMG S-19264T (=DSM 44701T), isolated from a smear-ripened cheese.</title>
        <authorList>
            <consortium name="US DOE Joint Genome Institute (JGI-PGF)"/>
            <person name="Walter F."/>
            <person name="Albersmeier A."/>
            <person name="Kalinowski J."/>
            <person name="Ruckert C."/>
        </authorList>
    </citation>
    <scope>NUCLEOTIDE SEQUENCE</scope>
    <source>
        <strain evidence="4">JCM 31311</strain>
    </source>
</reference>
<dbReference type="InterPro" id="IPR050832">
    <property type="entry name" value="Bact_Acetyltransf"/>
</dbReference>
<dbReference type="CDD" id="cd04301">
    <property type="entry name" value="NAT_SF"/>
    <property type="match status" value="1"/>
</dbReference>
<proteinExistence type="predicted"/>
<protein>
    <recommendedName>
        <fullName evidence="3">N-acetyltransferase domain-containing protein</fullName>
    </recommendedName>
</protein>
<keyword evidence="1" id="KW-0808">Transferase</keyword>
<dbReference type="InterPro" id="IPR016181">
    <property type="entry name" value="Acyl_CoA_acyltransferase"/>
</dbReference>
<organism evidence="4 5">
    <name type="scientific">Deinococcus ruber</name>
    <dbReference type="NCBI Taxonomy" id="1848197"/>
    <lineage>
        <taxon>Bacteria</taxon>
        <taxon>Thermotogati</taxon>
        <taxon>Deinococcota</taxon>
        <taxon>Deinococci</taxon>
        <taxon>Deinococcales</taxon>
        <taxon>Deinococcaceae</taxon>
        <taxon>Deinococcus</taxon>
    </lineage>
</organism>
<feature type="domain" description="N-acetyltransferase" evidence="3">
    <location>
        <begin position="8"/>
        <end position="160"/>
    </location>
</feature>
<feature type="domain" description="N-acetyltransferase" evidence="3">
    <location>
        <begin position="187"/>
        <end position="326"/>
    </location>
</feature>
<keyword evidence="2" id="KW-0012">Acyltransferase</keyword>
<sequence>MSTPTAPLHVRLATPADLEAAAHVYTLARPGNPATAQRLHHEDAAQQAAGAYHHRWLALAGEDVVGAAELMEPLGSRHGADAGGVFWMELAVLEDWRGQGLATRLFRTLLQDLQTQRPRTLKAILSEANPIAMRFAQTRGFHEGERFWDRTLNLAAFDAPRHTAVIPAGVSFLNLGEFRAQHPAPLSALHTLYEEARLDLPRAPGETFQPMPENATEDWLSALQPELVTLAVSADNPPRPLALAALEPSGVPGELVVSMTGVARAERGRGMARAVKVASMVAARAAGWQVIRTTNHSTNLPMLRVNDALGFGREPARLGMIREWPA</sequence>
<gene>
    <name evidence="4" type="ORF">GCM10008957_16690</name>
</gene>
<evidence type="ECO:0000256" key="2">
    <source>
        <dbReference type="ARBA" id="ARBA00023315"/>
    </source>
</evidence>
<dbReference type="PANTHER" id="PTHR43877:SF6">
    <property type="entry name" value="GCN5-RELATED N-ACETYLTRANSFERASE"/>
    <property type="match status" value="1"/>
</dbReference>
<evidence type="ECO:0000313" key="5">
    <source>
        <dbReference type="Proteomes" id="UP000603865"/>
    </source>
</evidence>
<dbReference type="GO" id="GO:0016747">
    <property type="term" value="F:acyltransferase activity, transferring groups other than amino-acyl groups"/>
    <property type="evidence" value="ECO:0007669"/>
    <property type="project" value="InterPro"/>
</dbReference>
<evidence type="ECO:0000256" key="1">
    <source>
        <dbReference type="ARBA" id="ARBA00022679"/>
    </source>
</evidence>
<dbReference type="EMBL" id="BMQL01000007">
    <property type="protein sequence ID" value="GGR04499.1"/>
    <property type="molecule type" value="Genomic_DNA"/>
</dbReference>
<evidence type="ECO:0000313" key="4">
    <source>
        <dbReference type="EMBL" id="GGR04499.1"/>
    </source>
</evidence>
<dbReference type="SUPFAM" id="SSF55729">
    <property type="entry name" value="Acyl-CoA N-acyltransferases (Nat)"/>
    <property type="match status" value="2"/>
</dbReference>
<dbReference type="Pfam" id="PF00583">
    <property type="entry name" value="Acetyltransf_1"/>
    <property type="match status" value="1"/>
</dbReference>